<evidence type="ECO:0000313" key="3">
    <source>
        <dbReference type="EMBL" id="MFC4586774.1"/>
    </source>
</evidence>
<dbReference type="Gene3D" id="3.30.10.20">
    <property type="match status" value="1"/>
</dbReference>
<organism evidence="3 4">
    <name type="scientific">Sphaerisporangium corydalis</name>
    <dbReference type="NCBI Taxonomy" id="1441875"/>
    <lineage>
        <taxon>Bacteria</taxon>
        <taxon>Bacillati</taxon>
        <taxon>Actinomycetota</taxon>
        <taxon>Actinomycetes</taxon>
        <taxon>Streptosporangiales</taxon>
        <taxon>Streptosporangiaceae</taxon>
        <taxon>Sphaerisporangium</taxon>
    </lineage>
</organism>
<sequence length="360" mass="37156">MPFSPAFPGRGTAQRGLVGAVLALAIAFNPVPSTPGPDPSTPVPESSTPGPFVPVPNGIGQCVAPEVSGLPVEQARAMLTGLPKNTITVTQTPSDPPTSQTSYVVDYQISECSTDYPYQAYTITLELGTKVPALRDLPRDDAETVLADFGFTADARPPDAGVEWTVTGQDPAAGTLALYRSAVRFDLVSPTTPTPEITTPTPEITTPAPEVVTPEPSVSEPGDDTGPVDIPITDTGGSTSGGTGPVTAAVLGGLLIGLVLIARGVLARRRTPQPVTGPPPPRPVPPPAPRPASHAQSERPHSAIHCVAHPDPAPHVELHLTASATPLGGRTGRPAGPRIPDIRVELHADAGRQELREVAP</sequence>
<evidence type="ECO:0000313" key="4">
    <source>
        <dbReference type="Proteomes" id="UP001595891"/>
    </source>
</evidence>
<keyword evidence="4" id="KW-1185">Reference proteome</keyword>
<feature type="region of interest" description="Disordered" evidence="1">
    <location>
        <begin position="190"/>
        <end position="227"/>
    </location>
</feature>
<keyword evidence="2" id="KW-0472">Membrane</keyword>
<evidence type="ECO:0000256" key="2">
    <source>
        <dbReference type="SAM" id="Phobius"/>
    </source>
</evidence>
<accession>A0ABV9ECP5</accession>
<feature type="compositionally biased region" description="Low complexity" evidence="1">
    <location>
        <begin position="190"/>
        <end position="220"/>
    </location>
</feature>
<reference evidence="4" key="1">
    <citation type="journal article" date="2019" name="Int. J. Syst. Evol. Microbiol.">
        <title>The Global Catalogue of Microorganisms (GCM) 10K type strain sequencing project: providing services to taxonomists for standard genome sequencing and annotation.</title>
        <authorList>
            <consortium name="The Broad Institute Genomics Platform"/>
            <consortium name="The Broad Institute Genome Sequencing Center for Infectious Disease"/>
            <person name="Wu L."/>
            <person name="Ma J."/>
        </authorList>
    </citation>
    <scope>NUCLEOTIDE SEQUENCE [LARGE SCALE GENOMIC DNA]</scope>
    <source>
        <strain evidence="4">CCUG 49560</strain>
    </source>
</reference>
<feature type="compositionally biased region" description="Pro residues" evidence="1">
    <location>
        <begin position="275"/>
        <end position="290"/>
    </location>
</feature>
<protein>
    <submittedName>
        <fullName evidence="3">Uncharacterized protein</fullName>
    </submittedName>
</protein>
<dbReference type="EMBL" id="JBHSFN010000006">
    <property type="protein sequence ID" value="MFC4586774.1"/>
    <property type="molecule type" value="Genomic_DNA"/>
</dbReference>
<dbReference type="InterPro" id="IPR005543">
    <property type="entry name" value="PASTA_dom"/>
</dbReference>
<name>A0ABV9ECP5_9ACTN</name>
<evidence type="ECO:0000256" key="1">
    <source>
        <dbReference type="SAM" id="MobiDB-lite"/>
    </source>
</evidence>
<dbReference type="Proteomes" id="UP001595891">
    <property type="component" value="Unassembled WGS sequence"/>
</dbReference>
<feature type="region of interest" description="Disordered" evidence="1">
    <location>
        <begin position="270"/>
        <end position="301"/>
    </location>
</feature>
<keyword evidence="2" id="KW-0812">Transmembrane</keyword>
<keyword evidence="2" id="KW-1133">Transmembrane helix</keyword>
<proteinExistence type="predicted"/>
<feature type="transmembrane region" description="Helical" evidence="2">
    <location>
        <begin position="246"/>
        <end position="266"/>
    </location>
</feature>
<dbReference type="CDD" id="cd06577">
    <property type="entry name" value="PASTA_pknB"/>
    <property type="match status" value="1"/>
</dbReference>
<dbReference type="RefSeq" id="WP_262842495.1">
    <property type="nucleotide sequence ID" value="NZ_JANZYP010000011.1"/>
</dbReference>
<comment type="caution">
    <text evidence="3">The sequence shown here is derived from an EMBL/GenBank/DDBJ whole genome shotgun (WGS) entry which is preliminary data.</text>
</comment>
<feature type="region of interest" description="Disordered" evidence="1">
    <location>
        <begin position="320"/>
        <end position="340"/>
    </location>
</feature>
<gene>
    <name evidence="3" type="ORF">ACFO8L_11850</name>
</gene>